<feature type="region of interest" description="Disordered" evidence="6">
    <location>
        <begin position="502"/>
        <end position="545"/>
    </location>
</feature>
<feature type="compositionally biased region" description="Low complexity" evidence="6">
    <location>
        <begin position="518"/>
        <end position="537"/>
    </location>
</feature>
<sequence>MSFDKVNITDKAMRLRLKPSQCSDKCLTSLKTTRTLLKSITMSTNAERKFINLRKRLDQLGYRQPLGIESLPLVEKLFSDLVHTTESLRNARLSAGKTEKESRNLDALLEPYKAENARLVRENNELHLGLLKLKEEKGRTTRELKAFIRKLDHETSDLKFLNNQYVHKVRALEKDSKAKSERIQQLQEKNMQAVVQTPGGKKRPIPFRRQRMQIDELLPTSRGMSSAVAQPDDPYIADLLQVADNRIQELQQEVTALKLDLERAQGGIKHLNAQVEERDKEIERLNRALDGGRPYDVISLESQNISNEKLIAHLNLQIEYLQETNRTLEQKVEGLQQKKKTFSSEVADLSAKNQELCSELTQIDQLAQQLERDKEMVLETADMELQEARKEVQRLHKQTEELEEVISKLRQNQAENNLDKDRLMDQLSALKEENVKMEGLMNFLEEEKKRLQDKVEKMTRADKEMVLELERTRARHGMCGKERSPSRLDAFVKSLEEERDHYRHEAEKYRKTRGGAGSASPSKSRSPRGRGSWPARGESADSELSRALRERDELQAMLLDFEKHMEDIQIKVKLLTTEKDQLSTQYQQAQEELQSVRSKLTLSPELQQRVREEREQADTELHKVTTERDTLRERLKVAQTSALTDREQEEIRIMELENTVQMLERERSDLRTQASVLKESRVALEEELKARSAALLQNAEEMAQHRSENSTLRLLQEQMEKSLSDVQHRLSVKASELQAAHQHMDKLEERISDLTRNGSSQKDEVAVLQAAIASLDREKDILQEAVDHKAESMVLLQDQLNKKEKMLTEVRLTITEMENSLEQLKGVLSSREREIASLRRQLDQSQEELSSVSRDREIALRENRRLQDDLVTMTRENQAVHREMEEALRERDDLKMRVHSYISEVAKIEKLMASKEQENREMLEHFRSAHTDSEERELKLQQAEGLNNSIKLELLSSDTERRHLREKVSLQDREIQEHMNALQAYEAQVSSLMRATSRLEDELQAARVEKASVLADLASVRELCVKLDSSKELTTRQLAAKSMELERMTGEMEDVRSEMELMKKQLASEKVTVRNLETLLSTNRQKEFQNHLSASERESELKVLKDRLALADSKAASHAKEVSQLRGKLSQLQTEMDVLKRQLTTERFERERAVQEMRRQGVSFTSLRSSSPLSTSHSPRPSSPEPSALRTPERLFEKSPEKNVSFKD</sequence>
<evidence type="ECO:0000256" key="4">
    <source>
        <dbReference type="ARBA" id="ARBA00038123"/>
    </source>
</evidence>
<evidence type="ECO:0000256" key="2">
    <source>
        <dbReference type="ARBA" id="ARBA00022490"/>
    </source>
</evidence>
<dbReference type="AlphaFoldDB" id="A0AA88TER5"/>
<gene>
    <name evidence="7" type="ORF">Q7C36_003035</name>
</gene>
<evidence type="ECO:0008006" key="9">
    <source>
        <dbReference type="Google" id="ProtNLM"/>
    </source>
</evidence>
<protein>
    <recommendedName>
        <fullName evidence="9">Centrosomal protein of 135 kDa</fullName>
    </recommendedName>
</protein>
<name>A0AA88TER5_TACVA</name>
<feature type="coiled-coil region" evidence="5">
    <location>
        <begin position="1038"/>
        <end position="1072"/>
    </location>
</feature>
<evidence type="ECO:0000256" key="1">
    <source>
        <dbReference type="ARBA" id="ARBA00004114"/>
    </source>
</evidence>
<keyword evidence="2" id="KW-0963">Cytoplasm</keyword>
<evidence type="ECO:0000256" key="3">
    <source>
        <dbReference type="ARBA" id="ARBA00023212"/>
    </source>
</evidence>
<dbReference type="InterPro" id="IPR051877">
    <property type="entry name" value="Centriole_BasalBody_StrucProt"/>
</dbReference>
<feature type="coiled-coil region" evidence="5">
    <location>
        <begin position="1115"/>
        <end position="1149"/>
    </location>
</feature>
<dbReference type="CDD" id="cd22292">
    <property type="entry name" value="cc_Cep135_MBD"/>
    <property type="match status" value="1"/>
</dbReference>
<dbReference type="GO" id="GO:0005814">
    <property type="term" value="C:centriole"/>
    <property type="evidence" value="ECO:0007669"/>
    <property type="project" value="UniProtKB-SubCell"/>
</dbReference>
<evidence type="ECO:0000256" key="6">
    <source>
        <dbReference type="SAM" id="MobiDB-lite"/>
    </source>
</evidence>
<comment type="caution">
    <text evidence="7">The sequence shown here is derived from an EMBL/GenBank/DDBJ whole genome shotgun (WGS) entry which is preliminary data.</text>
</comment>
<keyword evidence="3" id="KW-0206">Cytoskeleton</keyword>
<keyword evidence="8" id="KW-1185">Reference proteome</keyword>
<dbReference type="PANTHER" id="PTHR20544:SF1">
    <property type="entry name" value="CENTROSOMAL PROTEIN 135KDA"/>
    <property type="match status" value="1"/>
</dbReference>
<comment type="subcellular location">
    <subcellularLocation>
        <location evidence="1">Cytoplasm</location>
        <location evidence="1">Cytoskeleton</location>
        <location evidence="1">Microtubule organizing center</location>
        <location evidence="1">Centrosome</location>
        <location evidence="1">Centriole</location>
    </subcellularLocation>
</comment>
<proteinExistence type="inferred from homology"/>
<feature type="compositionally biased region" description="Basic and acidic residues" evidence="6">
    <location>
        <begin position="1191"/>
        <end position="1208"/>
    </location>
</feature>
<feature type="coiled-coil region" evidence="5">
    <location>
        <begin position="737"/>
        <end position="785"/>
    </location>
</feature>
<dbReference type="SUPFAM" id="SSF57997">
    <property type="entry name" value="Tropomyosin"/>
    <property type="match status" value="1"/>
</dbReference>
<dbReference type="EMBL" id="JAVHJS010000003">
    <property type="protein sequence ID" value="KAK2863881.1"/>
    <property type="molecule type" value="Genomic_DNA"/>
</dbReference>
<feature type="coiled-coil region" evidence="5">
    <location>
        <begin position="814"/>
        <end position="925"/>
    </location>
</feature>
<evidence type="ECO:0000313" key="8">
    <source>
        <dbReference type="Proteomes" id="UP001187315"/>
    </source>
</evidence>
<feature type="compositionally biased region" description="Low complexity" evidence="6">
    <location>
        <begin position="1163"/>
        <end position="1180"/>
    </location>
</feature>
<comment type="similarity">
    <text evidence="4">Belongs to the CEP135/TSGA10 family.</text>
</comment>
<dbReference type="Gene3D" id="1.10.287.1490">
    <property type="match status" value="1"/>
</dbReference>
<keyword evidence="5" id="KW-0175">Coiled coil</keyword>
<feature type="coiled-coil region" evidence="5">
    <location>
        <begin position="968"/>
        <end position="1009"/>
    </location>
</feature>
<evidence type="ECO:0000256" key="5">
    <source>
        <dbReference type="SAM" id="Coils"/>
    </source>
</evidence>
<dbReference type="Proteomes" id="UP001187315">
    <property type="component" value="Unassembled WGS sequence"/>
</dbReference>
<reference evidence="7" key="1">
    <citation type="submission" date="2023-08" db="EMBL/GenBank/DDBJ databases">
        <title>Pelteobagrus vachellii genome.</title>
        <authorList>
            <person name="Liu H."/>
        </authorList>
    </citation>
    <scope>NUCLEOTIDE SEQUENCE</scope>
    <source>
        <strain evidence="7">PRFRI_2022a</strain>
        <tissue evidence="7">Muscle</tissue>
    </source>
</reference>
<feature type="coiled-coil region" evidence="5">
    <location>
        <begin position="240"/>
        <end position="464"/>
    </location>
</feature>
<feature type="region of interest" description="Disordered" evidence="6">
    <location>
        <begin position="1152"/>
        <end position="1208"/>
    </location>
</feature>
<accession>A0AA88TER5</accession>
<evidence type="ECO:0000313" key="7">
    <source>
        <dbReference type="EMBL" id="KAK2863881.1"/>
    </source>
</evidence>
<organism evidence="7 8">
    <name type="scientific">Tachysurus vachellii</name>
    <name type="common">Darkbarbel catfish</name>
    <name type="synonym">Pelteobagrus vachellii</name>
    <dbReference type="NCBI Taxonomy" id="175792"/>
    <lineage>
        <taxon>Eukaryota</taxon>
        <taxon>Metazoa</taxon>
        <taxon>Chordata</taxon>
        <taxon>Craniata</taxon>
        <taxon>Vertebrata</taxon>
        <taxon>Euteleostomi</taxon>
        <taxon>Actinopterygii</taxon>
        <taxon>Neopterygii</taxon>
        <taxon>Teleostei</taxon>
        <taxon>Ostariophysi</taxon>
        <taxon>Siluriformes</taxon>
        <taxon>Bagridae</taxon>
        <taxon>Tachysurus</taxon>
    </lineage>
</organism>
<dbReference type="PANTHER" id="PTHR20544">
    <property type="entry name" value="CENTROSOMAL PROTEIN CEP135"/>
    <property type="match status" value="1"/>
</dbReference>